<evidence type="ECO:0000313" key="2">
    <source>
        <dbReference type="Proteomes" id="UP000002489"/>
    </source>
</evidence>
<dbReference type="GO" id="GO:0005634">
    <property type="term" value="C:nucleus"/>
    <property type="evidence" value="ECO:0007669"/>
    <property type="project" value="UniProtKB-UniRule"/>
</dbReference>
<dbReference type="SUPFAM" id="SSF47095">
    <property type="entry name" value="HMG-box"/>
    <property type="match status" value="1"/>
</dbReference>
<dbReference type="Pfam" id="PF00505">
    <property type="entry name" value="HMG_box"/>
    <property type="match status" value="1"/>
</dbReference>
<dbReference type="VEuPathDB" id="FungiDB:FOXG_14807"/>
<dbReference type="GO" id="GO:0003677">
    <property type="term" value="F:DNA binding"/>
    <property type="evidence" value="ECO:0007669"/>
    <property type="project" value="UniProtKB-UniRule"/>
</dbReference>
<gene>
    <name evidence="1" type="primary">28955942</name>
</gene>
<dbReference type="Gene3D" id="1.10.30.10">
    <property type="entry name" value="High mobility group box domain"/>
    <property type="match status" value="1"/>
</dbReference>
<dbReference type="Proteomes" id="UP000002489">
    <property type="component" value="Unassembled WGS sequence"/>
</dbReference>
<dbReference type="EnsemblFungi" id="FOXG_14807T0">
    <property type="protein sequence ID" value="FOXG_14807P0"/>
    <property type="gene ID" value="FOXG_14807"/>
</dbReference>
<name>A0A0D2YER9_FUSOF</name>
<protein>
    <submittedName>
        <fullName evidence="1">Uncharacterized protein</fullName>
    </submittedName>
</protein>
<reference evidence="1" key="2">
    <citation type="submission" date="2025-08" db="UniProtKB">
        <authorList>
            <consortium name="EnsemblFungi"/>
        </authorList>
    </citation>
    <scope>IDENTIFICATION</scope>
    <source>
        <strain evidence="1">4287 / CBS 123668 / FGSC 9935 / NRRL 34936</strain>
    </source>
</reference>
<proteinExistence type="predicted"/>
<dbReference type="InterPro" id="IPR036910">
    <property type="entry name" value="HMG_box_dom_sf"/>
</dbReference>
<dbReference type="InterPro" id="IPR009071">
    <property type="entry name" value="HMG_box_dom"/>
</dbReference>
<reference evidence="2" key="1">
    <citation type="journal article" date="2012" name="Mol. Plant Microbe Interact.">
        <title>A highly conserved effector in Fusarium oxysporum is required for full virulence on Arabidopsis.</title>
        <authorList>
            <person name="Thatcher L.F."/>
            <person name="Gardiner D.M."/>
            <person name="Kazan K."/>
            <person name="Manners J."/>
        </authorList>
    </citation>
    <scope>NUCLEOTIDE SEQUENCE [LARGE SCALE GENOMIC DNA]</scope>
    <source>
        <strain evidence="2">Fo5176</strain>
    </source>
</reference>
<evidence type="ECO:0000313" key="1">
    <source>
        <dbReference type="EnsemblFungi" id="FOXG_14807P0"/>
    </source>
</evidence>
<dbReference type="STRING" id="426428.A0A0D2YER9"/>
<sequence>MNPAADQDLLLYSALPNDSDCKNEYLLSQSIQEEGGFFQNPSLSHSLPSASQPGILQDSWHPTSAQADHAFDGWFERDWVLFPDTPDSVEQPDDIMEISVVLSSYGSLEEAQFRIDRHVQRTLEQRHLVAQSGKNKRPANAFILYRIAFQCVAEEFYSTKCQQLVSRICGKSWQLESDDVKAWFQEQAKIQKANYRQAFEHG</sequence>
<accession>A0A0D2YER9</accession>
<dbReference type="AlphaFoldDB" id="A0A0D2YER9"/>
<dbReference type="PROSITE" id="PS50118">
    <property type="entry name" value="HMG_BOX_2"/>
    <property type="match status" value="1"/>
</dbReference>
<organism evidence="1 2">
    <name type="scientific">Fusarium oxysporum (strain Fo5176)</name>
    <name type="common">Fusarium vascular wilt</name>
    <dbReference type="NCBI Taxonomy" id="660025"/>
    <lineage>
        <taxon>Eukaryota</taxon>
        <taxon>Fungi</taxon>
        <taxon>Dikarya</taxon>
        <taxon>Ascomycota</taxon>
        <taxon>Pezizomycotina</taxon>
        <taxon>Sordariomycetes</taxon>
        <taxon>Hypocreomycetidae</taxon>
        <taxon>Hypocreales</taxon>
        <taxon>Nectriaceae</taxon>
        <taxon>Fusarium</taxon>
        <taxon>Fusarium oxysporum species complex</taxon>
    </lineage>
</organism>